<evidence type="ECO:0000256" key="2">
    <source>
        <dbReference type="ARBA" id="ARBA00012682"/>
    </source>
</evidence>
<evidence type="ECO:0000259" key="5">
    <source>
        <dbReference type="PROSITE" id="PS50206"/>
    </source>
</evidence>
<keyword evidence="7" id="KW-1185">Reference proteome</keyword>
<dbReference type="Gene3D" id="3.40.250.10">
    <property type="entry name" value="Rhodanese-like domain"/>
    <property type="match status" value="1"/>
</dbReference>
<dbReference type="InterPro" id="IPR050265">
    <property type="entry name" value="Fe/Mn_Superoxide_Dismutase"/>
</dbReference>
<dbReference type="PANTHER" id="PTHR11404:SF6">
    <property type="entry name" value="SUPEROXIDE DISMUTASE [MN], MITOCHONDRIAL"/>
    <property type="match status" value="1"/>
</dbReference>
<dbReference type="InterPro" id="IPR036873">
    <property type="entry name" value="Rhodanese-like_dom_sf"/>
</dbReference>
<dbReference type="InterPro" id="IPR019832">
    <property type="entry name" value="Mn/Fe_SOD_C"/>
</dbReference>
<name>A0A838B6G6_9HYPH</name>
<gene>
    <name evidence="6" type="ORF">H0241_13690</name>
</gene>
<dbReference type="GO" id="GO:0004784">
    <property type="term" value="F:superoxide dismutase activity"/>
    <property type="evidence" value="ECO:0007669"/>
    <property type="project" value="UniProtKB-EC"/>
</dbReference>
<evidence type="ECO:0000256" key="1">
    <source>
        <dbReference type="ARBA" id="ARBA00008714"/>
    </source>
</evidence>
<comment type="similarity">
    <text evidence="1">Belongs to the iron/manganese superoxide dismutase family.</text>
</comment>
<dbReference type="SMART" id="SM00450">
    <property type="entry name" value="RHOD"/>
    <property type="match status" value="1"/>
</dbReference>
<dbReference type="AlphaFoldDB" id="A0A838B6G6"/>
<reference evidence="6 7" key="1">
    <citation type="submission" date="2020-07" db="EMBL/GenBank/DDBJ databases">
        <title>Definition of the novel symbiovar canariense within Mesorhizobium novociceri, a new species of genus Mesorhizobium nodulating Cicer canariense in the Caldera de Taburiente National Park (La Palma, Canary Islands).</title>
        <authorList>
            <person name="Leon-Barrios M."/>
            <person name="Perez-Yepez J."/>
            <person name="Flores-Felix J.D."/>
            <person name="Ramirez-Baena M.H."/>
            <person name="Pulido-Suarez L."/>
            <person name="Igual J.M."/>
            <person name="Velazquez E."/>
            <person name="Peix A."/>
        </authorList>
    </citation>
    <scope>NUCLEOTIDE SEQUENCE [LARGE SCALE GENOMIC DNA]</scope>
    <source>
        <strain evidence="6 7">CCANP35</strain>
    </source>
</reference>
<evidence type="ECO:0000313" key="6">
    <source>
        <dbReference type="EMBL" id="MBA1141304.1"/>
    </source>
</evidence>
<organism evidence="6 7">
    <name type="scientific">Mesorhizobium neociceri</name>
    <dbReference type="NCBI Taxonomy" id="1307853"/>
    <lineage>
        <taxon>Bacteria</taxon>
        <taxon>Pseudomonadati</taxon>
        <taxon>Pseudomonadota</taxon>
        <taxon>Alphaproteobacteria</taxon>
        <taxon>Hyphomicrobiales</taxon>
        <taxon>Phyllobacteriaceae</taxon>
        <taxon>Mesorhizobium</taxon>
    </lineage>
</organism>
<dbReference type="EMBL" id="JACDTY010000005">
    <property type="protein sequence ID" value="MBA1141304.1"/>
    <property type="molecule type" value="Genomic_DNA"/>
</dbReference>
<dbReference type="InterPro" id="IPR036324">
    <property type="entry name" value="Mn/Fe_SOD_N_sf"/>
</dbReference>
<dbReference type="Proteomes" id="UP000558284">
    <property type="component" value="Unassembled WGS sequence"/>
</dbReference>
<keyword evidence="3" id="KW-0479">Metal-binding</keyword>
<evidence type="ECO:0000313" key="7">
    <source>
        <dbReference type="Proteomes" id="UP000558284"/>
    </source>
</evidence>
<dbReference type="SUPFAM" id="SSF52821">
    <property type="entry name" value="Rhodanese/Cell cycle control phosphatase"/>
    <property type="match status" value="1"/>
</dbReference>
<feature type="domain" description="Rhodanese" evidence="5">
    <location>
        <begin position="224"/>
        <end position="314"/>
    </location>
</feature>
<evidence type="ECO:0000256" key="4">
    <source>
        <dbReference type="ARBA" id="ARBA00023002"/>
    </source>
</evidence>
<dbReference type="SUPFAM" id="SSF46609">
    <property type="entry name" value="Fe,Mn superoxide dismutase (SOD), N-terminal domain"/>
    <property type="match status" value="1"/>
</dbReference>
<dbReference type="Pfam" id="PF00581">
    <property type="entry name" value="Rhodanese"/>
    <property type="match status" value="1"/>
</dbReference>
<sequence>MPHQIMPLPFKPPRLVGLSERLLASHYENNYGGAVRRLNAIEQRLDELDWGAAPVFDINGLKREELVAANSAILHEIYFDGLGGSGDAGGDLAAALERDFGSVAAWRAKFMACAKAQAGGSGWTLLTWSERRDRLTIQWAADHTNCLAGGIPILALDMYEHAYHLDFGAKAGAYVDAFMKNIHWERVAARHRRAVAQRDPSTGPASDEKVPTVAPEELRARLDQGEDLVVLDVCLADDLAKRSDMLPGAKLRAPETIADWADELPKDRPVIVYCVYGFQVSGDAVAELRRRGVDASALSGGIAAWHAIGAPTVPLVMSEERIAS</sequence>
<dbReference type="SUPFAM" id="SSF54719">
    <property type="entry name" value="Fe,Mn superoxide dismutase (SOD), C-terminal domain"/>
    <property type="match status" value="1"/>
</dbReference>
<dbReference type="EC" id="1.15.1.1" evidence="2"/>
<proteinExistence type="inferred from homology"/>
<dbReference type="Pfam" id="PF02777">
    <property type="entry name" value="Sod_Fe_C"/>
    <property type="match status" value="1"/>
</dbReference>
<dbReference type="Gene3D" id="3.55.40.20">
    <property type="entry name" value="Iron/manganese superoxide dismutase, C-terminal domain"/>
    <property type="match status" value="1"/>
</dbReference>
<dbReference type="PROSITE" id="PS50206">
    <property type="entry name" value="RHODANESE_3"/>
    <property type="match status" value="1"/>
</dbReference>
<comment type="caution">
    <text evidence="6">The sequence shown here is derived from an EMBL/GenBank/DDBJ whole genome shotgun (WGS) entry which is preliminary data.</text>
</comment>
<dbReference type="PANTHER" id="PTHR11404">
    <property type="entry name" value="SUPEROXIDE DISMUTASE 2"/>
    <property type="match status" value="1"/>
</dbReference>
<accession>A0A838B6G6</accession>
<protein>
    <recommendedName>
        <fullName evidence="2">superoxide dismutase</fullName>
        <ecNumber evidence="2">1.15.1.1</ecNumber>
    </recommendedName>
</protein>
<evidence type="ECO:0000256" key="3">
    <source>
        <dbReference type="ARBA" id="ARBA00022723"/>
    </source>
</evidence>
<dbReference type="InterPro" id="IPR001763">
    <property type="entry name" value="Rhodanese-like_dom"/>
</dbReference>
<dbReference type="InterPro" id="IPR036314">
    <property type="entry name" value="SOD_C_sf"/>
</dbReference>
<keyword evidence="4" id="KW-0560">Oxidoreductase</keyword>
<dbReference type="RefSeq" id="WP_181058175.1">
    <property type="nucleotide sequence ID" value="NZ_JACDTY010000005.1"/>
</dbReference>
<dbReference type="GO" id="GO:0046872">
    <property type="term" value="F:metal ion binding"/>
    <property type="evidence" value="ECO:0007669"/>
    <property type="project" value="UniProtKB-KW"/>
</dbReference>